<evidence type="ECO:0000259" key="7">
    <source>
        <dbReference type="PROSITE" id="PS50893"/>
    </source>
</evidence>
<feature type="transmembrane region" description="Helical" evidence="6">
    <location>
        <begin position="965"/>
        <end position="985"/>
    </location>
</feature>
<evidence type="ECO:0000256" key="3">
    <source>
        <dbReference type="ARBA" id="ARBA00022692"/>
    </source>
</evidence>
<feature type="domain" description="ABC transporter" evidence="7">
    <location>
        <begin position="572"/>
        <end position="813"/>
    </location>
</feature>
<dbReference type="GO" id="GO:0005886">
    <property type="term" value="C:plasma membrane"/>
    <property type="evidence" value="ECO:0007669"/>
    <property type="project" value="UniProtKB-ARBA"/>
</dbReference>
<dbReference type="eggNOG" id="KOG0065">
    <property type="taxonomic scope" value="Eukaryota"/>
</dbReference>
<dbReference type="Pfam" id="PF01061">
    <property type="entry name" value="ABC2_membrane"/>
    <property type="match status" value="2"/>
</dbReference>
<comment type="subcellular location">
    <subcellularLocation>
        <location evidence="1">Membrane</location>
        <topology evidence="1">Multi-pass membrane protein</topology>
    </subcellularLocation>
</comment>
<protein>
    <recommendedName>
        <fullName evidence="7">ABC transporter domain-containing protein</fullName>
    </recommendedName>
</protein>
<dbReference type="OMA" id="QYWSDQS"/>
<dbReference type="EMBL" id="KI393609">
    <property type="protein sequence ID" value="ERN07886.1"/>
    <property type="molecule type" value="Genomic_DNA"/>
</dbReference>
<dbReference type="AlphaFoldDB" id="W1PJN9"/>
<feature type="transmembrane region" description="Helical" evidence="6">
    <location>
        <begin position="409"/>
        <end position="440"/>
    </location>
</feature>
<accession>W1PJN9</accession>
<dbReference type="PROSITE" id="PS50893">
    <property type="entry name" value="ABC_TRANSPORTER_2"/>
    <property type="match status" value="2"/>
</dbReference>
<feature type="transmembrane region" description="Helical" evidence="6">
    <location>
        <begin position="997"/>
        <end position="1016"/>
    </location>
</feature>
<dbReference type="InterPro" id="IPR013525">
    <property type="entry name" value="ABC2_TM"/>
</dbReference>
<evidence type="ECO:0000256" key="6">
    <source>
        <dbReference type="SAM" id="Phobius"/>
    </source>
</evidence>
<organism evidence="8 9">
    <name type="scientific">Amborella trichopoda</name>
    <dbReference type="NCBI Taxonomy" id="13333"/>
    <lineage>
        <taxon>Eukaryota</taxon>
        <taxon>Viridiplantae</taxon>
        <taxon>Streptophyta</taxon>
        <taxon>Embryophyta</taxon>
        <taxon>Tracheophyta</taxon>
        <taxon>Spermatophyta</taxon>
        <taxon>Magnoliopsida</taxon>
        <taxon>Amborellales</taxon>
        <taxon>Amborellaceae</taxon>
        <taxon>Amborella</taxon>
    </lineage>
</organism>
<dbReference type="GO" id="GO:0016887">
    <property type="term" value="F:ATP hydrolysis activity"/>
    <property type="evidence" value="ECO:0007669"/>
    <property type="project" value="InterPro"/>
</dbReference>
<dbReference type="InterPro" id="IPR027417">
    <property type="entry name" value="P-loop_NTPase"/>
</dbReference>
<dbReference type="InterPro" id="IPR003439">
    <property type="entry name" value="ABC_transporter-like_ATP-bd"/>
</dbReference>
<sequence>MAFLFQPWIIPCFSRKFGMVWPILEGILVDKMIIGSRLGIFWGVSKEAMTSGHITYNGESLQNFYPRRTSAYVSQIDNHIGELTIRETLDFAARCQGARGQTAGSFSWRKHSLATDYVMRVPGLDICADTLVGSDMDRGVSGGQKERVTTGEMVVGPRKTLFMDEISTGLDSSTTFQIVKCVGNFVHLMEGTVLMALLQPAPETFELFDDLILLSEGQIVYQGPQESVLEFFESLGFVIPLRKGVADFPQEVMSRKDQAQYWADNLRPYVFVPTSKIAEAFKESKYGKLVESNLLVPFNKANENQSALARSRYAVSKWEIFKACFARELLLISWHRFLYIFRTCQVAFVGLITCTMVLRTRIHPTDEINGNLYLPCLFFGLVHMMFNGFSDLPILISRLPVFYKQRDNLFYPAWAFSIPSLILCIPYSIVEALIWSCVVYYTVGFAPGGGRFFRFMFILFSVHQMALGLFRTIGAIGQDMVVTNTFGSFALLIMFLLGGFILPRDTIKPWWIWGYWISPLSYGQSAISINEFIAPRWMKESTFGSDTVGHNVLRSHGLPVRGYWYWLGVGVLLAYSVFFKVLSTLALKYLNVIPSDAIKGSNVEDDHSHSSGQSFAMMLTLTTNLTAVIVPHTASVLGTSPERSTGLFNLWIFEIFKEMLREGVPEKRLQLLSNVSGIFTPGVLTALEFVEEVMKLVDTLRHALVGLPGSSGLSTEQRKRLTISVELVANPSIIFMDEPTSGLDASAAAIVMRTVRNTVDTGRTVVCTIHQPSIDIFESSDESITGIPAIPHGYNPATWMLKISTQAWEQKIGQDFVSIYRNSDQYREVEGLIECLSNPVAGSEPLKFATEFPQDSTTQFKVCLWKQNLTYWRSPHYNVVLLFFSTICALIFGSVFWNIGSKRETMQDLFNVMGALYSACSFLGVNNSSSIQPIISRERTVYYREKASGMYSPFPYAAAQGLVEIPYIAVQTLLFCGITYFMIGFERTLVKFLLYRLFMFLTFSYFAFYGMMVVGLTSSQQLAAVVSSAFYSLWKFLSGFLAPKPVSDIFILSTSLA</sequence>
<dbReference type="SUPFAM" id="SSF52540">
    <property type="entry name" value="P-loop containing nucleoside triphosphate hydrolases"/>
    <property type="match status" value="2"/>
</dbReference>
<keyword evidence="2" id="KW-0813">Transport</keyword>
<dbReference type="HOGENOM" id="CLU_000604_35_6_1"/>
<dbReference type="Pfam" id="PF00005">
    <property type="entry name" value="ABC_tran"/>
    <property type="match status" value="1"/>
</dbReference>
<dbReference type="PANTHER" id="PTHR19241">
    <property type="entry name" value="ATP-BINDING CASSETTE TRANSPORTER"/>
    <property type="match status" value="1"/>
</dbReference>
<evidence type="ECO:0000313" key="8">
    <source>
        <dbReference type="EMBL" id="ERN07886.1"/>
    </source>
</evidence>
<keyword evidence="4 6" id="KW-1133">Transmembrane helix</keyword>
<feature type="transmembrane region" description="Helical" evidence="6">
    <location>
        <begin position="879"/>
        <end position="899"/>
    </location>
</feature>
<name>W1PJN9_AMBTC</name>
<dbReference type="Gene3D" id="3.40.50.300">
    <property type="entry name" value="P-loop containing nucleotide triphosphate hydrolases"/>
    <property type="match status" value="2"/>
</dbReference>
<feature type="domain" description="ABC transporter" evidence="7">
    <location>
        <begin position="14"/>
        <end position="241"/>
    </location>
</feature>
<dbReference type="Proteomes" id="UP000017836">
    <property type="component" value="Unassembled WGS sequence"/>
</dbReference>
<dbReference type="GO" id="GO:0140359">
    <property type="term" value="F:ABC-type transporter activity"/>
    <property type="evidence" value="ECO:0007669"/>
    <property type="project" value="InterPro"/>
</dbReference>
<dbReference type="Pfam" id="PF19055">
    <property type="entry name" value="ABC2_membrane_7"/>
    <property type="match status" value="1"/>
</dbReference>
<evidence type="ECO:0000256" key="1">
    <source>
        <dbReference type="ARBA" id="ARBA00004141"/>
    </source>
</evidence>
<gene>
    <name evidence="8" type="ORF">AMTR_s00012p00224800</name>
</gene>
<dbReference type="Pfam" id="PF08370">
    <property type="entry name" value="PDR_assoc"/>
    <property type="match status" value="1"/>
</dbReference>
<feature type="transmembrane region" description="Helical" evidence="6">
    <location>
        <begin position="337"/>
        <end position="358"/>
    </location>
</feature>
<keyword evidence="9" id="KW-1185">Reference proteome</keyword>
<evidence type="ECO:0000256" key="4">
    <source>
        <dbReference type="ARBA" id="ARBA00022989"/>
    </source>
</evidence>
<feature type="transmembrane region" description="Helical" evidence="6">
    <location>
        <begin position="370"/>
        <end position="389"/>
    </location>
</feature>
<keyword evidence="5 6" id="KW-0472">Membrane</keyword>
<evidence type="ECO:0000313" key="9">
    <source>
        <dbReference type="Proteomes" id="UP000017836"/>
    </source>
</evidence>
<dbReference type="GO" id="GO:0005524">
    <property type="term" value="F:ATP binding"/>
    <property type="evidence" value="ECO:0007669"/>
    <property type="project" value="InterPro"/>
</dbReference>
<dbReference type="InterPro" id="IPR013581">
    <property type="entry name" value="PDR_assoc"/>
</dbReference>
<feature type="transmembrane region" description="Helical" evidence="6">
    <location>
        <begin position="563"/>
        <end position="582"/>
    </location>
</feature>
<reference evidence="9" key="1">
    <citation type="journal article" date="2013" name="Science">
        <title>The Amborella genome and the evolution of flowering plants.</title>
        <authorList>
            <consortium name="Amborella Genome Project"/>
        </authorList>
    </citation>
    <scope>NUCLEOTIDE SEQUENCE [LARGE SCALE GENOMIC DNA]</scope>
</reference>
<keyword evidence="3 6" id="KW-0812">Transmembrane</keyword>
<evidence type="ECO:0000256" key="2">
    <source>
        <dbReference type="ARBA" id="ARBA00022448"/>
    </source>
</evidence>
<dbReference type="Gramene" id="ERN07886">
    <property type="protein sequence ID" value="ERN07886"/>
    <property type="gene ID" value="AMTR_s00012p00224800"/>
</dbReference>
<feature type="transmembrane region" description="Helical" evidence="6">
    <location>
        <begin position="485"/>
        <end position="503"/>
    </location>
</feature>
<evidence type="ECO:0000256" key="5">
    <source>
        <dbReference type="ARBA" id="ARBA00023136"/>
    </source>
</evidence>
<proteinExistence type="predicted"/>
<dbReference type="InterPro" id="IPR043926">
    <property type="entry name" value="ABCG_dom"/>
</dbReference>